<feature type="transmembrane region" description="Helical" evidence="4">
    <location>
        <begin position="209"/>
        <end position="225"/>
    </location>
</feature>
<keyword evidence="6" id="KW-1185">Reference proteome</keyword>
<keyword evidence="1" id="KW-0677">Repeat</keyword>
<evidence type="ECO:0000313" key="6">
    <source>
        <dbReference type="Proteomes" id="UP000305881"/>
    </source>
</evidence>
<feature type="transmembrane region" description="Helical" evidence="4">
    <location>
        <begin position="237"/>
        <end position="257"/>
    </location>
</feature>
<evidence type="ECO:0000256" key="1">
    <source>
        <dbReference type="ARBA" id="ARBA00022737"/>
    </source>
</evidence>
<dbReference type="InterPro" id="IPR052346">
    <property type="entry name" value="O-mannosyl-transferase_TMTC"/>
</dbReference>
<organism evidence="5 6">
    <name type="scientific">Methylotuvimicrobium buryatense</name>
    <name type="common">Methylomicrobium buryatense</name>
    <dbReference type="NCBI Taxonomy" id="95641"/>
    <lineage>
        <taxon>Bacteria</taxon>
        <taxon>Pseudomonadati</taxon>
        <taxon>Pseudomonadota</taxon>
        <taxon>Gammaproteobacteria</taxon>
        <taxon>Methylococcales</taxon>
        <taxon>Methylococcaceae</taxon>
        <taxon>Methylotuvimicrobium</taxon>
    </lineage>
</organism>
<keyword evidence="4" id="KW-0472">Membrane</keyword>
<dbReference type="SUPFAM" id="SSF48452">
    <property type="entry name" value="TPR-like"/>
    <property type="match status" value="1"/>
</dbReference>
<evidence type="ECO:0000256" key="3">
    <source>
        <dbReference type="PROSITE-ProRule" id="PRU00339"/>
    </source>
</evidence>
<dbReference type="GO" id="GO:0000030">
    <property type="term" value="F:mannosyltransferase activity"/>
    <property type="evidence" value="ECO:0007669"/>
    <property type="project" value="TreeGrafter"/>
</dbReference>
<dbReference type="PANTHER" id="PTHR44227:SF3">
    <property type="entry name" value="PROTEIN O-MANNOSYL-TRANSFERASE TMTC4"/>
    <property type="match status" value="1"/>
</dbReference>
<dbReference type="KEGG" id="mbur:EQU24_04280"/>
<keyword evidence="2 3" id="KW-0802">TPR repeat</keyword>
<dbReference type="PROSITE" id="PS50005">
    <property type="entry name" value="TPR"/>
    <property type="match status" value="2"/>
</dbReference>
<proteinExistence type="predicted"/>
<protein>
    <submittedName>
        <fullName evidence="5">Tetratricopeptide repeat protein</fullName>
    </submittedName>
</protein>
<feature type="transmembrane region" description="Helical" evidence="4">
    <location>
        <begin position="94"/>
        <end position="117"/>
    </location>
</feature>
<accession>A0A4P9UK57</accession>
<dbReference type="SMART" id="SM00028">
    <property type="entry name" value="TPR"/>
    <property type="match status" value="2"/>
</dbReference>
<evidence type="ECO:0000256" key="2">
    <source>
        <dbReference type="ARBA" id="ARBA00022803"/>
    </source>
</evidence>
<evidence type="ECO:0000256" key="4">
    <source>
        <dbReference type="SAM" id="Phobius"/>
    </source>
</evidence>
<feature type="transmembrane region" description="Helical" evidence="4">
    <location>
        <begin position="187"/>
        <end position="203"/>
    </location>
</feature>
<dbReference type="STRING" id="675511.GCA_000341735_02153"/>
<dbReference type="InterPro" id="IPR019734">
    <property type="entry name" value="TPR_rpt"/>
</dbReference>
<dbReference type="GO" id="GO:0035269">
    <property type="term" value="P:protein O-linked glycosylation via mannose"/>
    <property type="evidence" value="ECO:0007669"/>
    <property type="project" value="TreeGrafter"/>
</dbReference>
<feature type="transmembrane region" description="Helical" evidence="4">
    <location>
        <begin position="338"/>
        <end position="358"/>
    </location>
</feature>
<dbReference type="EMBL" id="CP035467">
    <property type="protein sequence ID" value="QCW81554.1"/>
    <property type="molecule type" value="Genomic_DNA"/>
</dbReference>
<dbReference type="GO" id="GO:0030968">
    <property type="term" value="P:endoplasmic reticulum unfolded protein response"/>
    <property type="evidence" value="ECO:0007669"/>
    <property type="project" value="TreeGrafter"/>
</dbReference>
<feature type="repeat" description="TPR" evidence="3">
    <location>
        <begin position="546"/>
        <end position="579"/>
    </location>
</feature>
<feature type="transmembrane region" description="Helical" evidence="4">
    <location>
        <begin position="129"/>
        <end position="149"/>
    </location>
</feature>
<gene>
    <name evidence="5" type="ORF">EQU24_04280</name>
</gene>
<keyword evidence="4" id="KW-1133">Transmembrane helix</keyword>
<sequence>MKKALSFFFVTATVSPTSNRALPILVLLIALYSVYSAGFGGIFFFDDPPTLDGLLYVKDWPSALFYIVNGDAGPLGRPVALASFLLNASAYPDFATPFLITNTWIHLINVLLLALIIRRLQKLCPDLFSGGYGFAPLAAGLWGILPILASTSMMVVQRMTSLSATFVLIGVWVYLWGRARQTQTWSVWLTIFGVGLCTVLAMLTKENGVLLPVFLVIIEWILLTAEERNTPMWPRNYLRMAIVLPSVVLGLYMLWILPGSVHAYGNRAFSLSERLFTQPVILWDYLRLAFLPRPFALGPFHDDYRIYQATDWEAWLAGLAWLVAFVGALIWRRRYPVVAFAVLWYLAGHFIESSWIALELYFEHRNYLPLIGPVLALSWGFSRMPLSKALKYGIGGLYFCFLAFVLWQVTSIWGNRELELWARQHPASPRAVQTMAHSYVSAGRLNEAQAILDRALSLNPALSSVAMQGLRLRCMRGDAEGVASHLAMMRTTLANSHFSYLALFSLDAIRKLHEQGACPFLRTEDLHQISKQLLANPKFSRARTQAALWLLQARLFLYEQQHDLAIELLQKAFHRSPDQEVLVLLYTQLLQQGRNADARELLHLAIDKAPKNPILRQQWIAVVEQLES</sequence>
<name>A0A4P9UK57_METBY</name>
<feature type="transmembrane region" description="Helical" evidence="4">
    <location>
        <begin position="314"/>
        <end position="331"/>
    </location>
</feature>
<feature type="repeat" description="TPR" evidence="3">
    <location>
        <begin position="429"/>
        <end position="462"/>
    </location>
</feature>
<dbReference type="OrthoDB" id="8566379at2"/>
<dbReference type="AlphaFoldDB" id="A0A4P9UK57"/>
<evidence type="ECO:0000313" key="5">
    <source>
        <dbReference type="EMBL" id="QCW81554.1"/>
    </source>
</evidence>
<dbReference type="PANTHER" id="PTHR44227">
    <property type="match status" value="1"/>
</dbReference>
<keyword evidence="4" id="KW-0812">Transmembrane</keyword>
<dbReference type="Gene3D" id="1.25.40.10">
    <property type="entry name" value="Tetratricopeptide repeat domain"/>
    <property type="match status" value="1"/>
</dbReference>
<dbReference type="InterPro" id="IPR011990">
    <property type="entry name" value="TPR-like_helical_dom_sf"/>
</dbReference>
<feature type="transmembrane region" description="Helical" evidence="4">
    <location>
        <begin position="389"/>
        <end position="407"/>
    </location>
</feature>
<dbReference type="Proteomes" id="UP000305881">
    <property type="component" value="Chromosome"/>
</dbReference>
<dbReference type="Pfam" id="PF14559">
    <property type="entry name" value="TPR_19"/>
    <property type="match status" value="1"/>
</dbReference>
<feature type="transmembrane region" description="Helical" evidence="4">
    <location>
        <begin position="21"/>
        <end position="45"/>
    </location>
</feature>
<reference evidence="6" key="1">
    <citation type="journal article" date="2019" name="J. Bacteriol.">
        <title>A Mutagenic Screen Identifies a TonB-Dependent Receptor Required for the Lanthanide Metal Switch in the Type I Methanotroph 'Methylotuvimicrobium buryatense' 5GB1C.</title>
        <authorList>
            <person name="Groom J.D."/>
            <person name="Ford S.M."/>
            <person name="Pesesky M.W."/>
            <person name="Lidstrom M.E."/>
        </authorList>
    </citation>
    <scope>NUCLEOTIDE SEQUENCE [LARGE SCALE GENOMIC DNA]</scope>
    <source>
        <strain evidence="6">5GB1C</strain>
    </source>
</reference>
<dbReference type="Pfam" id="PF13181">
    <property type="entry name" value="TPR_8"/>
    <property type="match status" value="1"/>
</dbReference>
<feature type="transmembrane region" description="Helical" evidence="4">
    <location>
        <begin position="155"/>
        <end position="175"/>
    </location>
</feature>